<evidence type="ECO:0000313" key="1">
    <source>
        <dbReference type="EMBL" id="SJZ88897.1"/>
    </source>
</evidence>
<protein>
    <recommendedName>
        <fullName evidence="3">Hemerythrin HHE cation binding domain-containing protein</fullName>
    </recommendedName>
</protein>
<dbReference type="STRING" id="413434.SAMN04488132_105255"/>
<dbReference type="Proteomes" id="UP000190888">
    <property type="component" value="Unassembled WGS sequence"/>
</dbReference>
<dbReference type="AlphaFoldDB" id="A0A1T4PC33"/>
<evidence type="ECO:0000313" key="2">
    <source>
        <dbReference type="Proteomes" id="UP000190888"/>
    </source>
</evidence>
<sequence length="168" mass="19261">MAMSGQIETDQLREMPAMQFTETVISRVYPVLFGQVSGIGEYMQQLFPGNDERIYQSLLNKIYSELDDQYRKEKLVLFPFILQLQAENKLAESCKPFKSVKTHYTSMLVLLTEIRENLRAGDVIPVTGSIQELVNLLQVFEKNLVAVHVTKDKYLFAPFRSCKGCKSL</sequence>
<gene>
    <name evidence="1" type="ORF">SAMN04488132_105255</name>
</gene>
<reference evidence="1 2" key="1">
    <citation type="submission" date="2017-02" db="EMBL/GenBank/DDBJ databases">
        <authorList>
            <person name="Peterson S.W."/>
        </authorList>
    </citation>
    <scope>NUCLEOTIDE SEQUENCE [LARGE SCALE GENOMIC DNA]</scope>
    <source>
        <strain evidence="1 2">DSM 22335</strain>
    </source>
</reference>
<dbReference type="EMBL" id="FUWH01000005">
    <property type="protein sequence ID" value="SJZ88897.1"/>
    <property type="molecule type" value="Genomic_DNA"/>
</dbReference>
<name>A0A1T4PC33_9BACT</name>
<evidence type="ECO:0008006" key="3">
    <source>
        <dbReference type="Google" id="ProtNLM"/>
    </source>
</evidence>
<proteinExistence type="predicted"/>
<keyword evidence="2" id="KW-1185">Reference proteome</keyword>
<accession>A0A1T4PC33</accession>
<organism evidence="1 2">
    <name type="scientific">Sediminibacterium ginsengisoli</name>
    <dbReference type="NCBI Taxonomy" id="413434"/>
    <lineage>
        <taxon>Bacteria</taxon>
        <taxon>Pseudomonadati</taxon>
        <taxon>Bacteroidota</taxon>
        <taxon>Chitinophagia</taxon>
        <taxon>Chitinophagales</taxon>
        <taxon>Chitinophagaceae</taxon>
        <taxon>Sediminibacterium</taxon>
    </lineage>
</organism>